<keyword evidence="4" id="KW-0963">Cytoplasm</keyword>
<dbReference type="EMBL" id="CAEZXL010000089">
    <property type="protein sequence ID" value="CAB4687793.1"/>
    <property type="molecule type" value="Genomic_DNA"/>
</dbReference>
<dbReference type="GO" id="GO:0009073">
    <property type="term" value="P:aromatic amino acid family biosynthetic process"/>
    <property type="evidence" value="ECO:0007669"/>
    <property type="project" value="UniProtKB-KW"/>
</dbReference>
<dbReference type="Pfam" id="PF00275">
    <property type="entry name" value="EPSP_synthase"/>
    <property type="match status" value="1"/>
</dbReference>
<reference evidence="10" key="1">
    <citation type="submission" date="2020-05" db="EMBL/GenBank/DDBJ databases">
        <authorList>
            <person name="Chiriac C."/>
            <person name="Salcher M."/>
            <person name="Ghai R."/>
            <person name="Kavagutti S V."/>
        </authorList>
    </citation>
    <scope>NUCLEOTIDE SEQUENCE</scope>
</reference>
<evidence type="ECO:0000256" key="2">
    <source>
        <dbReference type="ARBA" id="ARBA00009948"/>
    </source>
</evidence>
<dbReference type="GO" id="GO:0008652">
    <property type="term" value="P:amino acid biosynthetic process"/>
    <property type="evidence" value="ECO:0007669"/>
    <property type="project" value="UniProtKB-KW"/>
</dbReference>
<dbReference type="FunFam" id="3.65.10.10:FF:000010">
    <property type="entry name" value="3-phosphoshikimate 1-carboxyvinyltransferase"/>
    <property type="match status" value="1"/>
</dbReference>
<dbReference type="GO" id="GO:0003866">
    <property type="term" value="F:3-phosphoshikimate 1-carboxyvinyltransferase activity"/>
    <property type="evidence" value="ECO:0007669"/>
    <property type="project" value="UniProtKB-EC"/>
</dbReference>
<dbReference type="SUPFAM" id="SSF55205">
    <property type="entry name" value="EPT/RTPC-like"/>
    <property type="match status" value="1"/>
</dbReference>
<protein>
    <recommendedName>
        <fullName evidence="3">3-phosphoshikimate 1-carboxyvinyltransferase</fullName>
        <ecNumber evidence="3">2.5.1.19</ecNumber>
    </recommendedName>
</protein>
<sequence>MAALFEGTIVFDGDEAARRRPMRTTIDSLRALGVNVSESEGLPFTITSSGVIEGGYLEIDASASSQFVSGLLLAAPSFTKGLELRHVGEHLPSLPHIEMTLECLRERGVSVSQPEPTLWKVSPGPISGGEKLIEPDLSNAGPFLAAALVTGGTVTISDWPQHTTQVGKHFVELLTQMGAAVKTAGTDLVITGTGSIKGIDVDLSIGGELAPVIIALAVLADGPSRITGIAHLRGHETDRLAALTNEINSIGGNAKELEDGIEIVPSANVHGGLWQTYEDHRMATAGAIIGLRVPGIEIEDINVVAKTMPNFVELWSELLEPKA</sequence>
<name>A0A6J6NU87_9ZZZZ</name>
<evidence type="ECO:0000256" key="5">
    <source>
        <dbReference type="ARBA" id="ARBA00022605"/>
    </source>
</evidence>
<comment type="catalytic activity">
    <reaction evidence="8">
        <text>3-phosphoshikimate + phosphoenolpyruvate = 5-O-(1-carboxyvinyl)-3-phosphoshikimate + phosphate</text>
        <dbReference type="Rhea" id="RHEA:21256"/>
        <dbReference type="ChEBI" id="CHEBI:43474"/>
        <dbReference type="ChEBI" id="CHEBI:57701"/>
        <dbReference type="ChEBI" id="CHEBI:58702"/>
        <dbReference type="ChEBI" id="CHEBI:145989"/>
        <dbReference type="EC" id="2.5.1.19"/>
    </reaction>
    <physiologicalReaction direction="left-to-right" evidence="8">
        <dbReference type="Rhea" id="RHEA:21257"/>
    </physiologicalReaction>
</comment>
<gene>
    <name evidence="10" type="ORF">UFOPK2373_00614</name>
</gene>
<evidence type="ECO:0000256" key="7">
    <source>
        <dbReference type="ARBA" id="ARBA00023141"/>
    </source>
</evidence>
<comment type="pathway">
    <text evidence="1">Metabolic intermediate biosynthesis; chorismate biosynthesis; chorismate from D-erythrose 4-phosphate and phosphoenolpyruvate: step 6/7.</text>
</comment>
<dbReference type="PROSITE" id="PS00885">
    <property type="entry name" value="EPSP_SYNTHASE_2"/>
    <property type="match status" value="1"/>
</dbReference>
<dbReference type="PANTHER" id="PTHR21090:SF5">
    <property type="entry name" value="PENTAFUNCTIONAL AROM POLYPEPTIDE"/>
    <property type="match status" value="1"/>
</dbReference>
<keyword evidence="7" id="KW-0057">Aromatic amino acid biosynthesis</keyword>
<dbReference type="InterPro" id="IPR001986">
    <property type="entry name" value="Enolpyruvate_Tfrase_dom"/>
</dbReference>
<dbReference type="PANTHER" id="PTHR21090">
    <property type="entry name" value="AROM/DEHYDROQUINATE SYNTHASE"/>
    <property type="match status" value="1"/>
</dbReference>
<dbReference type="AlphaFoldDB" id="A0A6J6NU87"/>
<evidence type="ECO:0000313" key="10">
    <source>
        <dbReference type="EMBL" id="CAB4687793.1"/>
    </source>
</evidence>
<dbReference type="InterPro" id="IPR036968">
    <property type="entry name" value="Enolpyruvate_Tfrase_sf"/>
</dbReference>
<evidence type="ECO:0000256" key="6">
    <source>
        <dbReference type="ARBA" id="ARBA00022679"/>
    </source>
</evidence>
<evidence type="ECO:0000259" key="9">
    <source>
        <dbReference type="Pfam" id="PF00275"/>
    </source>
</evidence>
<evidence type="ECO:0000256" key="1">
    <source>
        <dbReference type="ARBA" id="ARBA00004811"/>
    </source>
</evidence>
<comment type="similarity">
    <text evidence="2">Belongs to the EPSP synthase family.</text>
</comment>
<dbReference type="GO" id="GO:0009423">
    <property type="term" value="P:chorismate biosynthetic process"/>
    <property type="evidence" value="ECO:0007669"/>
    <property type="project" value="UniProtKB-UniPathway"/>
</dbReference>
<evidence type="ECO:0000256" key="8">
    <source>
        <dbReference type="ARBA" id="ARBA00044633"/>
    </source>
</evidence>
<evidence type="ECO:0000256" key="4">
    <source>
        <dbReference type="ARBA" id="ARBA00022490"/>
    </source>
</evidence>
<proteinExistence type="inferred from homology"/>
<keyword evidence="6" id="KW-0808">Transferase</keyword>
<keyword evidence="5" id="KW-0028">Amino-acid biosynthesis</keyword>
<accession>A0A6J6NU87</accession>
<feature type="domain" description="Enolpyruvate transferase" evidence="9">
    <location>
        <begin position="3"/>
        <end position="313"/>
    </location>
</feature>
<dbReference type="EC" id="2.5.1.19" evidence="3"/>
<dbReference type="InterPro" id="IPR006264">
    <property type="entry name" value="EPSP_synthase"/>
</dbReference>
<dbReference type="Gene3D" id="3.65.10.10">
    <property type="entry name" value="Enolpyruvate transferase domain"/>
    <property type="match status" value="2"/>
</dbReference>
<evidence type="ECO:0000256" key="3">
    <source>
        <dbReference type="ARBA" id="ARBA00012450"/>
    </source>
</evidence>
<dbReference type="InterPro" id="IPR023193">
    <property type="entry name" value="EPSP_synthase_CS"/>
</dbReference>
<organism evidence="10">
    <name type="scientific">freshwater metagenome</name>
    <dbReference type="NCBI Taxonomy" id="449393"/>
    <lineage>
        <taxon>unclassified sequences</taxon>
        <taxon>metagenomes</taxon>
        <taxon>ecological metagenomes</taxon>
    </lineage>
</organism>
<dbReference type="UniPathway" id="UPA00053">
    <property type="reaction ID" value="UER00089"/>
</dbReference>
<dbReference type="NCBIfam" id="TIGR01356">
    <property type="entry name" value="aroA"/>
    <property type="match status" value="1"/>
</dbReference>
<dbReference type="InterPro" id="IPR013792">
    <property type="entry name" value="RNA3'P_cycl/enolpyr_Trfase_a/b"/>
</dbReference>